<dbReference type="InterPro" id="IPR011032">
    <property type="entry name" value="GroES-like_sf"/>
</dbReference>
<dbReference type="PANTHER" id="PTHR11695:SF294">
    <property type="entry name" value="RETICULON-4-INTERACTING PROTEIN 1, MITOCHONDRIAL"/>
    <property type="match status" value="1"/>
</dbReference>
<dbReference type="SUPFAM" id="SSF51735">
    <property type="entry name" value="NAD(P)-binding Rossmann-fold domains"/>
    <property type="match status" value="1"/>
</dbReference>
<gene>
    <name evidence="2" type="ORF">C6V83_09885</name>
</gene>
<dbReference type="OrthoDB" id="3613651at2"/>
<evidence type="ECO:0000259" key="1">
    <source>
        <dbReference type="SMART" id="SM00829"/>
    </source>
</evidence>
<dbReference type="GO" id="GO:0016491">
    <property type="term" value="F:oxidoreductase activity"/>
    <property type="evidence" value="ECO:0007669"/>
    <property type="project" value="InterPro"/>
</dbReference>
<dbReference type="InterPro" id="IPR013154">
    <property type="entry name" value="ADH-like_N"/>
</dbReference>
<dbReference type="InterPro" id="IPR050700">
    <property type="entry name" value="YIM1/Zinc_Alcohol_DH_Fams"/>
</dbReference>
<dbReference type="Gene3D" id="3.90.180.10">
    <property type="entry name" value="Medium-chain alcohol dehydrogenases, catalytic domain"/>
    <property type="match status" value="1"/>
</dbReference>
<dbReference type="InterPro" id="IPR020843">
    <property type="entry name" value="ER"/>
</dbReference>
<proteinExistence type="predicted"/>
<reference evidence="2 3" key="1">
    <citation type="submission" date="2018-03" db="EMBL/GenBank/DDBJ databases">
        <title>Characteristics and genome of n-alkane degrading marine bacteria Gordonia iterans isolated from crude oil contaminated in Tae-an, South Korea.</title>
        <authorList>
            <person name="Lee S.-S."/>
            <person name="Kim H."/>
        </authorList>
    </citation>
    <scope>NUCLEOTIDE SEQUENCE [LARGE SCALE GENOMIC DNA]</scope>
    <source>
        <strain evidence="2 3">Co17</strain>
    </source>
</reference>
<dbReference type="Pfam" id="PF13602">
    <property type="entry name" value="ADH_zinc_N_2"/>
    <property type="match status" value="1"/>
</dbReference>
<dbReference type="InterPro" id="IPR036291">
    <property type="entry name" value="NAD(P)-bd_dom_sf"/>
</dbReference>
<sequence length="318" mass="32479">MKAIVQTRLGDAGVLELREVERPVPGPSHVLIRVVSTGLNPTDWGHRRIPGFLGDPAGDPSPRVLGWEVAGVVEQVGLGVAVHRPGDRVFGMLPYPFGVGSAAEYVVVPARSVVPVPDDLDLDVAGAVPLTALTAWQALVDTAGVAPGRRVLIHAAAGGVGHFAVQIAASLGAYVIGTASPANHDLVRRLGADEVLDYSVDGFLDGLEPVDVVLDAVGGAVTVQSLAVTRPGGTIVSLNLLDTPMLGDAAVSAGVRHVPMLVEADHAGMTAVAGLVASGAVTPVIAGRYRLGDIEAVRAAHLRGEAGHVAGKLVLQVP</sequence>
<dbReference type="SMART" id="SM00829">
    <property type="entry name" value="PKS_ER"/>
    <property type="match status" value="1"/>
</dbReference>
<evidence type="ECO:0000313" key="3">
    <source>
        <dbReference type="Proteomes" id="UP000239814"/>
    </source>
</evidence>
<dbReference type="Pfam" id="PF08240">
    <property type="entry name" value="ADH_N"/>
    <property type="match status" value="1"/>
</dbReference>
<dbReference type="PANTHER" id="PTHR11695">
    <property type="entry name" value="ALCOHOL DEHYDROGENASE RELATED"/>
    <property type="match status" value="1"/>
</dbReference>
<protein>
    <submittedName>
        <fullName evidence="2">NADPH:quinone reductase</fullName>
    </submittedName>
</protein>
<organism evidence="2 3">
    <name type="scientific">Gordonia iterans</name>
    <dbReference type="NCBI Taxonomy" id="1004901"/>
    <lineage>
        <taxon>Bacteria</taxon>
        <taxon>Bacillati</taxon>
        <taxon>Actinomycetota</taxon>
        <taxon>Actinomycetes</taxon>
        <taxon>Mycobacteriales</taxon>
        <taxon>Gordoniaceae</taxon>
        <taxon>Gordonia</taxon>
    </lineage>
</organism>
<evidence type="ECO:0000313" key="2">
    <source>
        <dbReference type="EMBL" id="AVM02150.1"/>
    </source>
</evidence>
<dbReference type="SUPFAM" id="SSF50129">
    <property type="entry name" value="GroES-like"/>
    <property type="match status" value="1"/>
</dbReference>
<feature type="domain" description="Enoyl reductase (ER)" evidence="1">
    <location>
        <begin position="10"/>
        <end position="315"/>
    </location>
</feature>
<dbReference type="CDD" id="cd05289">
    <property type="entry name" value="MDR_like_2"/>
    <property type="match status" value="1"/>
</dbReference>
<keyword evidence="3" id="KW-1185">Reference proteome</keyword>
<dbReference type="EMBL" id="CP027433">
    <property type="protein sequence ID" value="AVM02150.1"/>
    <property type="molecule type" value="Genomic_DNA"/>
</dbReference>
<dbReference type="Proteomes" id="UP000239814">
    <property type="component" value="Chromosome"/>
</dbReference>
<dbReference type="Gene3D" id="3.40.50.720">
    <property type="entry name" value="NAD(P)-binding Rossmann-like Domain"/>
    <property type="match status" value="1"/>
</dbReference>
<dbReference type="AlphaFoldDB" id="A0A2S0KKD5"/>
<name>A0A2S0KKD5_9ACTN</name>
<accession>A0A2S0KKD5</accession>
<dbReference type="KEGG" id="git:C6V83_09885"/>